<gene>
    <name evidence="1" type="ORF">SAMN05216190_1077</name>
</gene>
<evidence type="ECO:0008006" key="3">
    <source>
        <dbReference type="Google" id="ProtNLM"/>
    </source>
</evidence>
<accession>A0A1I5NNI5</accession>
<reference evidence="2" key="1">
    <citation type="submission" date="2016-10" db="EMBL/GenBank/DDBJ databases">
        <authorList>
            <person name="Varghese N."/>
            <person name="Submissions S."/>
        </authorList>
    </citation>
    <scope>NUCLEOTIDE SEQUENCE [LARGE SCALE GENOMIC DNA]</scope>
    <source>
        <strain evidence="2">DSM 17834</strain>
    </source>
</reference>
<dbReference type="STRING" id="289003.SAMN05216190_1077"/>
<protein>
    <recommendedName>
        <fullName evidence="3">Phosphotransferase enzyme family protein</fullName>
    </recommendedName>
</protein>
<dbReference type="EMBL" id="FOWX01000007">
    <property type="protein sequence ID" value="SFP23363.1"/>
    <property type="molecule type" value="Genomic_DNA"/>
</dbReference>
<dbReference type="Proteomes" id="UP000198784">
    <property type="component" value="Unassembled WGS sequence"/>
</dbReference>
<dbReference type="InterPro" id="IPR011009">
    <property type="entry name" value="Kinase-like_dom_sf"/>
</dbReference>
<sequence length="359" mass="40767">MTPEQQRQQAQLTFAASGADIQVGQAAGCPLPIEQLLLTTAASPWVRRHFASGLTAEVYQIEAGGRLWTLKRARAQCKVQNLNGQTSFLNEVQRRAELQALKQQPAWTTALSGIVATQYASYRQGLLLSPWIAGEAVQEWDERRLLQLFASLSALLQLGFFDWDLCPGNLLDDGQIRLFDFGYMYRFDPLRACNSNGLLTPQCHAAERFETRSYYAYLLDLEQRRGSAAALSALELEKRIALECYQHLRQTLARRGASHNVLAWLDGIIGDWQQALRHDLARLYLREAWRSHWSDLDDDLQGQTCTPLTLQRLDWLTDCLDAQATELQRLDLLQDKPVAAWRQQLEQAREQALAWQIGG</sequence>
<evidence type="ECO:0000313" key="2">
    <source>
        <dbReference type="Proteomes" id="UP000198784"/>
    </source>
</evidence>
<organism evidence="1 2">
    <name type="scientific">Pseudomonas borbori</name>
    <dbReference type="NCBI Taxonomy" id="289003"/>
    <lineage>
        <taxon>Bacteria</taxon>
        <taxon>Pseudomonadati</taxon>
        <taxon>Pseudomonadota</taxon>
        <taxon>Gammaproteobacteria</taxon>
        <taxon>Pseudomonadales</taxon>
        <taxon>Pseudomonadaceae</taxon>
        <taxon>Pseudomonas</taxon>
    </lineage>
</organism>
<proteinExistence type="predicted"/>
<dbReference type="OrthoDB" id="6211283at2"/>
<dbReference type="SUPFAM" id="SSF56112">
    <property type="entry name" value="Protein kinase-like (PK-like)"/>
    <property type="match status" value="1"/>
</dbReference>
<dbReference type="RefSeq" id="WP_090499117.1">
    <property type="nucleotide sequence ID" value="NZ_FOWX01000007.1"/>
</dbReference>
<name>A0A1I5NNI5_9PSED</name>
<keyword evidence="2" id="KW-1185">Reference proteome</keyword>
<dbReference type="AlphaFoldDB" id="A0A1I5NNI5"/>
<evidence type="ECO:0000313" key="1">
    <source>
        <dbReference type="EMBL" id="SFP23363.1"/>
    </source>
</evidence>